<evidence type="ECO:0000259" key="11">
    <source>
        <dbReference type="Pfam" id="PF00593"/>
    </source>
</evidence>
<dbReference type="InterPro" id="IPR000531">
    <property type="entry name" value="Beta-barrel_TonB"/>
</dbReference>
<keyword evidence="13" id="KW-0675">Receptor</keyword>
<dbReference type="InterPro" id="IPR036942">
    <property type="entry name" value="Beta-barrel_TonB_sf"/>
</dbReference>
<dbReference type="Pfam" id="PF00593">
    <property type="entry name" value="TonB_dep_Rec_b-barrel"/>
    <property type="match status" value="1"/>
</dbReference>
<dbReference type="RefSeq" id="WP_238896851.1">
    <property type="nucleotide sequence ID" value="NZ_JAKOGG010000009.1"/>
</dbReference>
<dbReference type="Gene3D" id="2.170.130.10">
    <property type="entry name" value="TonB-dependent receptor, plug domain"/>
    <property type="match status" value="1"/>
</dbReference>
<dbReference type="Pfam" id="PF07715">
    <property type="entry name" value="Plug"/>
    <property type="match status" value="1"/>
</dbReference>
<dbReference type="Gene3D" id="2.40.170.20">
    <property type="entry name" value="TonB-dependent receptor, beta-barrel domain"/>
    <property type="match status" value="1"/>
</dbReference>
<keyword evidence="6 8" id="KW-0472">Membrane</keyword>
<keyword evidence="2 8" id="KW-0813">Transport</keyword>
<evidence type="ECO:0000256" key="5">
    <source>
        <dbReference type="ARBA" id="ARBA00023077"/>
    </source>
</evidence>
<dbReference type="Proteomes" id="UP001201549">
    <property type="component" value="Unassembled WGS sequence"/>
</dbReference>
<evidence type="ECO:0000256" key="8">
    <source>
        <dbReference type="PROSITE-ProRule" id="PRU01360"/>
    </source>
</evidence>
<dbReference type="InterPro" id="IPR012910">
    <property type="entry name" value="Plug_dom"/>
</dbReference>
<reference evidence="13 14" key="1">
    <citation type="submission" date="2022-02" db="EMBL/GenBank/DDBJ databases">
        <authorList>
            <person name="Zhuang L."/>
        </authorList>
    </citation>
    <scope>NUCLEOTIDE SEQUENCE [LARGE SCALE GENOMIC DNA]</scope>
    <source>
        <strain evidence="13 14">C32</strain>
    </source>
</reference>
<comment type="similarity">
    <text evidence="8 9">Belongs to the TonB-dependent receptor family.</text>
</comment>
<comment type="subcellular location">
    <subcellularLocation>
        <location evidence="1 8">Cell outer membrane</location>
        <topology evidence="1 8">Multi-pass membrane protein</topology>
    </subcellularLocation>
</comment>
<evidence type="ECO:0000256" key="1">
    <source>
        <dbReference type="ARBA" id="ARBA00004571"/>
    </source>
</evidence>
<evidence type="ECO:0000313" key="14">
    <source>
        <dbReference type="Proteomes" id="UP001201549"/>
    </source>
</evidence>
<organism evidence="13 14">
    <name type="scientific">Shewanella electrica</name>
    <dbReference type="NCBI Taxonomy" id="515560"/>
    <lineage>
        <taxon>Bacteria</taxon>
        <taxon>Pseudomonadati</taxon>
        <taxon>Pseudomonadota</taxon>
        <taxon>Gammaproteobacteria</taxon>
        <taxon>Alteromonadales</taxon>
        <taxon>Shewanellaceae</taxon>
        <taxon>Shewanella</taxon>
    </lineage>
</organism>
<keyword evidence="10" id="KW-0732">Signal</keyword>
<protein>
    <submittedName>
        <fullName evidence="13">TonB-dependent receptor</fullName>
    </submittedName>
</protein>
<reference evidence="14" key="2">
    <citation type="submission" date="2023-07" db="EMBL/GenBank/DDBJ databases">
        <title>Shewanella mangrovi sp. nov., an acetaldehyde- degrading bacterium isolated from mangrove sediment.</title>
        <authorList>
            <person name="Liu Y."/>
        </authorList>
    </citation>
    <scope>NUCLEOTIDE SEQUENCE [LARGE SCALE GENOMIC DNA]</scope>
    <source>
        <strain evidence="14">C32</strain>
    </source>
</reference>
<feature type="domain" description="TonB-dependent receptor-like beta-barrel" evidence="11">
    <location>
        <begin position="254"/>
        <end position="681"/>
    </location>
</feature>
<evidence type="ECO:0000256" key="4">
    <source>
        <dbReference type="ARBA" id="ARBA00022692"/>
    </source>
</evidence>
<evidence type="ECO:0000313" key="13">
    <source>
        <dbReference type="EMBL" id="MCS4557371.1"/>
    </source>
</evidence>
<dbReference type="EMBL" id="JAKOGG010000009">
    <property type="protein sequence ID" value="MCS4557371.1"/>
    <property type="molecule type" value="Genomic_DNA"/>
</dbReference>
<dbReference type="PANTHER" id="PTHR30069">
    <property type="entry name" value="TONB-DEPENDENT OUTER MEMBRANE RECEPTOR"/>
    <property type="match status" value="1"/>
</dbReference>
<keyword evidence="7 8" id="KW-0998">Cell outer membrane</keyword>
<evidence type="ECO:0000256" key="10">
    <source>
        <dbReference type="SAM" id="SignalP"/>
    </source>
</evidence>
<keyword evidence="14" id="KW-1185">Reference proteome</keyword>
<dbReference type="PANTHER" id="PTHR30069:SF42">
    <property type="entry name" value="FERRIC AEROBACTIN RECEPTOR"/>
    <property type="match status" value="1"/>
</dbReference>
<dbReference type="InterPro" id="IPR037066">
    <property type="entry name" value="Plug_dom_sf"/>
</dbReference>
<evidence type="ECO:0000256" key="2">
    <source>
        <dbReference type="ARBA" id="ARBA00022448"/>
    </source>
</evidence>
<gene>
    <name evidence="13" type="ORF">L9G74_13040</name>
</gene>
<keyword evidence="3 8" id="KW-1134">Transmembrane beta strand</keyword>
<comment type="caution">
    <text evidence="13">The sequence shown here is derived from an EMBL/GenBank/DDBJ whole genome shotgun (WGS) entry which is preliminary data.</text>
</comment>
<feature type="chain" id="PRO_5046585388" evidence="10">
    <location>
        <begin position="24"/>
        <end position="716"/>
    </location>
</feature>
<dbReference type="PROSITE" id="PS52016">
    <property type="entry name" value="TONB_DEPENDENT_REC_3"/>
    <property type="match status" value="1"/>
</dbReference>
<feature type="domain" description="TonB-dependent receptor plug" evidence="12">
    <location>
        <begin position="42"/>
        <end position="146"/>
    </location>
</feature>
<dbReference type="CDD" id="cd01347">
    <property type="entry name" value="ligand_gated_channel"/>
    <property type="match status" value="1"/>
</dbReference>
<sequence>MKFAPSLVALSVLSGLSSQVSIAKDAEMETLVITSSRMEKPLSAIPNTVTVIDQAQLQQQLAATRDLSTIIGNLAPSFSPSRQKMTNTGETLRGRQPLIMIDGVPQSNPLRNGGRAGQTIDPMMIERIEIIHGANAMHGLGAQGGIINYITKQPGGNNENRVSFDVSAPTSFAADSLSFGASYAFSGAIGAVDMLGSASYHSNGVYYDANDDVIGVDTTQGESMDSQSKDFFLKFGYNFGESRLELMVNHFNMDNNGDWMPVKGSFANNIATSAVKQRQPWQAANNEVTTSSLSYKHHNLAGQQLELQLFNQNFQGVYGGGCFASFYDPAFDSTAGVTTCDTGSNGENYFYDQSRNKSNKWGLKASLIANNIADSGVDLAYGIDLFRDTTEQDLVQTGRSWVPETRYDNIAPYAQLSFSPLTQLTISGGLRYEYAKLIVDDYQTLWASGDKQIAGGKPDFKQSLFNIGLSYNFTPSLRLYTSYNQGFGMADIGRILRDGASFPDTGASIETSLTLEPVVTDNYELGLDYQHTLLSAKIALYRSEAKLGARLAMNADGFYNVKREKSVIEGIEASVTGYLTDSDDLGMTLALQQGEYDSNEDGHIDTDLDGANIAPNRLNLFWEHRYSTDISSRIQANYFMSRDFETASGDQYAEFDGYVTVDASFNMPLYQGNLTLGIQNLLNRDYFGYYAQTVPNDNRYFKGMGRTFSVGFSLPF</sequence>
<proteinExistence type="inferred from homology"/>
<evidence type="ECO:0000256" key="9">
    <source>
        <dbReference type="RuleBase" id="RU003357"/>
    </source>
</evidence>
<dbReference type="InterPro" id="IPR039426">
    <property type="entry name" value="TonB-dep_rcpt-like"/>
</dbReference>
<evidence type="ECO:0000256" key="6">
    <source>
        <dbReference type="ARBA" id="ARBA00023136"/>
    </source>
</evidence>
<accession>A0ABT2FQA1</accession>
<dbReference type="SUPFAM" id="SSF56935">
    <property type="entry name" value="Porins"/>
    <property type="match status" value="1"/>
</dbReference>
<evidence type="ECO:0000256" key="7">
    <source>
        <dbReference type="ARBA" id="ARBA00023237"/>
    </source>
</evidence>
<keyword evidence="4 8" id="KW-0812">Transmembrane</keyword>
<keyword evidence="5 9" id="KW-0798">TonB box</keyword>
<name>A0ABT2FQA1_9GAMM</name>
<evidence type="ECO:0000259" key="12">
    <source>
        <dbReference type="Pfam" id="PF07715"/>
    </source>
</evidence>
<feature type="signal peptide" evidence="10">
    <location>
        <begin position="1"/>
        <end position="23"/>
    </location>
</feature>
<evidence type="ECO:0000256" key="3">
    <source>
        <dbReference type="ARBA" id="ARBA00022452"/>
    </source>
</evidence>